<dbReference type="RefSeq" id="WP_176953874.1">
    <property type="nucleotide sequence ID" value="NZ_FNFF01000010.1"/>
</dbReference>
<dbReference type="EMBL" id="FNFF01000010">
    <property type="protein sequence ID" value="SDK68401.1"/>
    <property type="molecule type" value="Genomic_DNA"/>
</dbReference>
<name>A0A1G9DX05_9ACTN</name>
<organism evidence="2 3">
    <name type="scientific">Streptomyces indicus</name>
    <dbReference type="NCBI Taxonomy" id="417292"/>
    <lineage>
        <taxon>Bacteria</taxon>
        <taxon>Bacillati</taxon>
        <taxon>Actinomycetota</taxon>
        <taxon>Actinomycetes</taxon>
        <taxon>Kitasatosporales</taxon>
        <taxon>Streptomycetaceae</taxon>
        <taxon>Streptomyces</taxon>
    </lineage>
</organism>
<reference evidence="2 3" key="1">
    <citation type="submission" date="2016-10" db="EMBL/GenBank/DDBJ databases">
        <authorList>
            <person name="de Groot N.N."/>
        </authorList>
    </citation>
    <scope>NUCLEOTIDE SEQUENCE [LARGE SCALE GENOMIC DNA]</scope>
    <source>
        <strain evidence="2 3">CGMCC 4.5727</strain>
    </source>
</reference>
<keyword evidence="1" id="KW-0472">Membrane</keyword>
<gene>
    <name evidence="2" type="ORF">SAMN05421806_110117</name>
</gene>
<protein>
    <submittedName>
        <fullName evidence="2">Uncharacterized protein</fullName>
    </submittedName>
</protein>
<dbReference type="AlphaFoldDB" id="A0A1G9DX05"/>
<evidence type="ECO:0000313" key="3">
    <source>
        <dbReference type="Proteomes" id="UP000199155"/>
    </source>
</evidence>
<feature type="transmembrane region" description="Helical" evidence="1">
    <location>
        <begin position="28"/>
        <end position="48"/>
    </location>
</feature>
<evidence type="ECO:0000256" key="1">
    <source>
        <dbReference type="SAM" id="Phobius"/>
    </source>
</evidence>
<proteinExistence type="predicted"/>
<keyword evidence="3" id="KW-1185">Reference proteome</keyword>
<evidence type="ECO:0000313" key="2">
    <source>
        <dbReference type="EMBL" id="SDK68401.1"/>
    </source>
</evidence>
<accession>A0A1G9DX05</accession>
<keyword evidence="1" id="KW-1133">Transmembrane helix</keyword>
<dbReference type="Proteomes" id="UP000199155">
    <property type="component" value="Unassembled WGS sequence"/>
</dbReference>
<keyword evidence="1" id="KW-0812">Transmembrane</keyword>
<sequence>MKHRRTALFALCAAVAVAVLLISPLTPGLWTAVGALMLLGVGAAMVVIGRR</sequence>